<keyword evidence="1" id="KW-0378">Hydrolase</keyword>
<reference evidence="2" key="1">
    <citation type="journal article" date="2019" name="Int. J. Syst. Evol. Microbiol.">
        <title>The Global Catalogue of Microorganisms (GCM) 10K type strain sequencing project: providing services to taxonomists for standard genome sequencing and annotation.</title>
        <authorList>
            <consortium name="The Broad Institute Genomics Platform"/>
            <consortium name="The Broad Institute Genome Sequencing Center for Infectious Disease"/>
            <person name="Wu L."/>
            <person name="Ma J."/>
        </authorList>
    </citation>
    <scope>NUCLEOTIDE SEQUENCE [LARGE SCALE GENOMIC DNA]</scope>
    <source>
        <strain evidence="2">CGMCC 1.15790</strain>
    </source>
</reference>
<dbReference type="InterPro" id="IPR023430">
    <property type="entry name" value="Pept_HybD-like_dom_sf"/>
</dbReference>
<dbReference type="EMBL" id="JBHSPF010000036">
    <property type="protein sequence ID" value="MFC5628829.1"/>
    <property type="molecule type" value="Genomic_DNA"/>
</dbReference>
<evidence type="ECO:0000313" key="2">
    <source>
        <dbReference type="Proteomes" id="UP001596143"/>
    </source>
</evidence>
<evidence type="ECO:0000313" key="1">
    <source>
        <dbReference type="EMBL" id="MFC5628829.1"/>
    </source>
</evidence>
<name>A0ABW0U7U3_9BACI</name>
<keyword evidence="1" id="KW-0645">Protease</keyword>
<keyword evidence="2" id="KW-1185">Reference proteome</keyword>
<dbReference type="SUPFAM" id="SSF53163">
    <property type="entry name" value="HybD-like"/>
    <property type="match status" value="1"/>
</dbReference>
<comment type="caution">
    <text evidence="1">The sequence shown here is derived from an EMBL/GenBank/DDBJ whole genome shotgun (WGS) entry which is preliminary data.</text>
</comment>
<gene>
    <name evidence="1" type="primary">yyaC</name>
    <name evidence="1" type="ORF">ACFPTR_08060</name>
</gene>
<dbReference type="Proteomes" id="UP001596143">
    <property type="component" value="Unassembled WGS sequence"/>
</dbReference>
<organism evidence="1 2">
    <name type="scientific">Aliibacillus thermotolerans</name>
    <dbReference type="NCBI Taxonomy" id="1834418"/>
    <lineage>
        <taxon>Bacteria</taxon>
        <taxon>Bacillati</taxon>
        <taxon>Bacillota</taxon>
        <taxon>Bacilli</taxon>
        <taxon>Bacillales</taxon>
        <taxon>Bacillaceae</taxon>
        <taxon>Aliibacillus</taxon>
    </lineage>
</organism>
<sequence length="208" mass="23431">MMKLKIFPQNHYPFSYHVFSDQPEAPILLGNYFTEQLQKIPNSRDIVLVCIGTDRSTGDSLGPLIGNQLEKENLKHMFVYGTLSNPVHAVNLHEKLMEIKETHDNPYIIGIDACLGRFKNIGKITFAKGPVIPGAAMKKQLPHVGDAHVTGIVNVSGMMEYFVLQNTRLYTVMTIANCIAEGFILADRRLKRKQRLVPDKVLKKVSKK</sequence>
<dbReference type="NCBIfam" id="TIGR02841">
    <property type="entry name" value="spore_YyaC"/>
    <property type="match status" value="1"/>
</dbReference>
<dbReference type="InterPro" id="IPR009665">
    <property type="entry name" value="YyaC"/>
</dbReference>
<dbReference type="Pfam" id="PF06866">
    <property type="entry name" value="DUF1256"/>
    <property type="match status" value="1"/>
</dbReference>
<dbReference type="RefSeq" id="WP_270896517.1">
    <property type="nucleotide sequence ID" value="NZ_JBHSPF010000036.1"/>
</dbReference>
<dbReference type="GO" id="GO:0006508">
    <property type="term" value="P:proteolysis"/>
    <property type="evidence" value="ECO:0007669"/>
    <property type="project" value="UniProtKB-KW"/>
</dbReference>
<dbReference type="GO" id="GO:0008233">
    <property type="term" value="F:peptidase activity"/>
    <property type="evidence" value="ECO:0007669"/>
    <property type="project" value="UniProtKB-KW"/>
</dbReference>
<proteinExistence type="predicted"/>
<accession>A0ABW0U7U3</accession>
<protein>
    <submittedName>
        <fullName evidence="1">Spore protease YyaC</fullName>
    </submittedName>
</protein>